<gene>
    <name evidence="12" type="ORF">HYC85_017049</name>
</gene>
<dbReference type="InterPro" id="IPR001701">
    <property type="entry name" value="Glyco_hydro_9"/>
</dbReference>
<reference evidence="13" key="1">
    <citation type="journal article" date="2020" name="Nat. Commun.">
        <title>Genome assembly of wild tea tree DASZ reveals pedigree and selection history of tea varieties.</title>
        <authorList>
            <person name="Zhang W."/>
            <person name="Zhang Y."/>
            <person name="Qiu H."/>
            <person name="Guo Y."/>
            <person name="Wan H."/>
            <person name="Zhang X."/>
            <person name="Scossa F."/>
            <person name="Alseekh S."/>
            <person name="Zhang Q."/>
            <person name="Wang P."/>
            <person name="Xu L."/>
            <person name="Schmidt M.H."/>
            <person name="Jia X."/>
            <person name="Li D."/>
            <person name="Zhu A."/>
            <person name="Guo F."/>
            <person name="Chen W."/>
            <person name="Ni D."/>
            <person name="Usadel B."/>
            <person name="Fernie A.R."/>
            <person name="Wen W."/>
        </authorList>
    </citation>
    <scope>NUCLEOTIDE SEQUENCE [LARGE SCALE GENOMIC DNA]</scope>
    <source>
        <strain evidence="13">cv. G240</strain>
    </source>
</reference>
<comment type="catalytic activity">
    <reaction evidence="1">
        <text>Endohydrolysis of (1-&gt;4)-beta-D-glucosidic linkages in cellulose, lichenin and cereal beta-D-glucans.</text>
        <dbReference type="EC" id="3.2.1.4"/>
    </reaction>
</comment>
<comment type="similarity">
    <text evidence="2">Belongs to the glycosyl hydrolase 9 (cellulase E) family.</text>
</comment>
<sequence>MYGRDPWGGPLEINAADSATDDDRSRNLHDFDRAALSRPLDETQQSWLLGPGEQKKKKYVDLGFIIVSRKLFLWTVGTILAAGFLAGFIILIVKTVPRHHRPQPPPDNYTVALNKALMFFNAQRCLTLKKEEEEKRNGYKLENFQGIIMFLGEETLIWWAAITTAGDAIKFNFPQSFAMTMLSWSVIEYSAKYDAAGELAHVKDVIKWGTDYFLKTFNSSADTIDQIAAQVGVGDTSAGTTPNDHYCWMRPEDIDYARPCCCMS</sequence>
<feature type="region of interest" description="Disordered" evidence="9">
    <location>
        <begin position="1"/>
        <end position="25"/>
    </location>
</feature>
<keyword evidence="4" id="KW-0378">Hydrolase</keyword>
<dbReference type="PANTHER" id="PTHR22298">
    <property type="entry name" value="ENDO-1,4-BETA-GLUCANASE"/>
    <property type="match status" value="1"/>
</dbReference>
<evidence type="ECO:0000256" key="5">
    <source>
        <dbReference type="ARBA" id="ARBA00023001"/>
    </source>
</evidence>
<keyword evidence="10" id="KW-0812">Transmembrane</keyword>
<keyword evidence="5" id="KW-0136">Cellulose degradation</keyword>
<dbReference type="EMBL" id="JACBKZ010000007">
    <property type="protein sequence ID" value="KAF5946821.1"/>
    <property type="molecule type" value="Genomic_DNA"/>
</dbReference>
<dbReference type="Proteomes" id="UP000593564">
    <property type="component" value="Unassembled WGS sequence"/>
</dbReference>
<dbReference type="AlphaFoldDB" id="A0A7J7H3K0"/>
<reference evidence="12 13" key="2">
    <citation type="submission" date="2020-07" db="EMBL/GenBank/DDBJ databases">
        <title>Genome assembly of wild tea tree DASZ reveals pedigree and selection history of tea varieties.</title>
        <authorList>
            <person name="Zhang W."/>
        </authorList>
    </citation>
    <scope>NUCLEOTIDE SEQUENCE [LARGE SCALE GENOMIC DNA]</scope>
    <source>
        <strain evidence="13">cv. G240</strain>
        <tissue evidence="12">Leaf</tissue>
    </source>
</reference>
<evidence type="ECO:0000256" key="7">
    <source>
        <dbReference type="ARBA" id="ARBA00023295"/>
    </source>
</evidence>
<keyword evidence="10" id="KW-0472">Membrane</keyword>
<evidence type="ECO:0000313" key="13">
    <source>
        <dbReference type="Proteomes" id="UP000593564"/>
    </source>
</evidence>
<dbReference type="GO" id="GO:0008810">
    <property type="term" value="F:cellulase activity"/>
    <property type="evidence" value="ECO:0007669"/>
    <property type="project" value="UniProtKB-EC"/>
</dbReference>
<dbReference type="GO" id="GO:0030245">
    <property type="term" value="P:cellulose catabolic process"/>
    <property type="evidence" value="ECO:0007669"/>
    <property type="project" value="UniProtKB-KW"/>
</dbReference>
<dbReference type="EC" id="3.2.1.4" evidence="3"/>
<evidence type="ECO:0000256" key="6">
    <source>
        <dbReference type="ARBA" id="ARBA00023277"/>
    </source>
</evidence>
<comment type="caution">
    <text evidence="12">The sequence shown here is derived from an EMBL/GenBank/DDBJ whole genome shotgun (WGS) entry which is preliminary data.</text>
</comment>
<dbReference type="InterPro" id="IPR012341">
    <property type="entry name" value="6hp_glycosidase-like_sf"/>
</dbReference>
<evidence type="ECO:0000256" key="1">
    <source>
        <dbReference type="ARBA" id="ARBA00000966"/>
    </source>
</evidence>
<feature type="transmembrane region" description="Helical" evidence="10">
    <location>
        <begin position="71"/>
        <end position="93"/>
    </location>
</feature>
<evidence type="ECO:0000256" key="4">
    <source>
        <dbReference type="ARBA" id="ARBA00022801"/>
    </source>
</evidence>
<evidence type="ECO:0000256" key="8">
    <source>
        <dbReference type="ARBA" id="ARBA00023326"/>
    </source>
</evidence>
<dbReference type="InterPro" id="IPR008928">
    <property type="entry name" value="6-hairpin_glycosidase_sf"/>
</dbReference>
<evidence type="ECO:0000256" key="2">
    <source>
        <dbReference type="ARBA" id="ARBA00007072"/>
    </source>
</evidence>
<keyword evidence="13" id="KW-1185">Reference proteome</keyword>
<evidence type="ECO:0000256" key="9">
    <source>
        <dbReference type="SAM" id="MobiDB-lite"/>
    </source>
</evidence>
<dbReference type="Gene3D" id="1.50.10.10">
    <property type="match status" value="1"/>
</dbReference>
<feature type="domain" description="Glycoside hydrolase family 9" evidence="11">
    <location>
        <begin position="109"/>
        <end position="261"/>
    </location>
</feature>
<dbReference type="Pfam" id="PF00759">
    <property type="entry name" value="Glyco_hydro_9"/>
    <property type="match status" value="1"/>
</dbReference>
<keyword evidence="10" id="KW-1133">Transmembrane helix</keyword>
<keyword evidence="8" id="KW-0624">Polysaccharide degradation</keyword>
<evidence type="ECO:0000259" key="11">
    <source>
        <dbReference type="Pfam" id="PF00759"/>
    </source>
</evidence>
<evidence type="ECO:0000256" key="10">
    <source>
        <dbReference type="SAM" id="Phobius"/>
    </source>
</evidence>
<evidence type="ECO:0000313" key="12">
    <source>
        <dbReference type="EMBL" id="KAF5946821.1"/>
    </source>
</evidence>
<proteinExistence type="inferred from homology"/>
<dbReference type="SUPFAM" id="SSF48208">
    <property type="entry name" value="Six-hairpin glycosidases"/>
    <property type="match status" value="1"/>
</dbReference>
<keyword evidence="6" id="KW-0119">Carbohydrate metabolism</keyword>
<accession>A0A7J7H3K0</accession>
<evidence type="ECO:0000256" key="3">
    <source>
        <dbReference type="ARBA" id="ARBA00012601"/>
    </source>
</evidence>
<organism evidence="12 13">
    <name type="scientific">Camellia sinensis</name>
    <name type="common">Tea plant</name>
    <name type="synonym">Thea sinensis</name>
    <dbReference type="NCBI Taxonomy" id="4442"/>
    <lineage>
        <taxon>Eukaryota</taxon>
        <taxon>Viridiplantae</taxon>
        <taxon>Streptophyta</taxon>
        <taxon>Embryophyta</taxon>
        <taxon>Tracheophyta</taxon>
        <taxon>Spermatophyta</taxon>
        <taxon>Magnoliopsida</taxon>
        <taxon>eudicotyledons</taxon>
        <taxon>Gunneridae</taxon>
        <taxon>Pentapetalae</taxon>
        <taxon>asterids</taxon>
        <taxon>Ericales</taxon>
        <taxon>Theaceae</taxon>
        <taxon>Camellia</taxon>
    </lineage>
</organism>
<keyword evidence="7" id="KW-0326">Glycosidase</keyword>
<protein>
    <recommendedName>
        <fullName evidence="3">cellulase</fullName>
        <ecNumber evidence="3">3.2.1.4</ecNumber>
    </recommendedName>
</protein>
<name>A0A7J7H3K0_CAMSI</name>